<feature type="region of interest" description="Disordered" evidence="1">
    <location>
        <begin position="1"/>
        <end position="77"/>
    </location>
</feature>
<protein>
    <submittedName>
        <fullName evidence="2">Uncharacterized protein</fullName>
    </submittedName>
</protein>
<evidence type="ECO:0000313" key="2">
    <source>
        <dbReference type="EMBL" id="PMD62470.1"/>
    </source>
</evidence>
<feature type="compositionally biased region" description="Basic residues" evidence="1">
    <location>
        <begin position="29"/>
        <end position="42"/>
    </location>
</feature>
<sequence>MGDSNQKRPTPPGSYHFVTDPEPGQPSQIRRHVARERWRQRKASGLERSQRTKPRRLASAPTLSASASSPFDFDTASSLSKSNYSREVFINLGHSLQKGPMKWIVSRILKSSQPSPSPYQSPGYAEFEPFNGLRLSLDDQSLLHHCETTTCERLEARLTIKDKRVCF</sequence>
<proteinExistence type="predicted"/>
<accession>A0A2J6THH4</accession>
<gene>
    <name evidence="2" type="ORF">K444DRAFT_342643</name>
</gene>
<name>A0A2J6THH4_9HELO</name>
<keyword evidence="3" id="KW-1185">Reference proteome</keyword>
<dbReference type="OrthoDB" id="4158087at2759"/>
<dbReference type="Proteomes" id="UP000235371">
    <property type="component" value="Unassembled WGS sequence"/>
</dbReference>
<organism evidence="2 3">
    <name type="scientific">Hyaloscypha bicolor E</name>
    <dbReference type="NCBI Taxonomy" id="1095630"/>
    <lineage>
        <taxon>Eukaryota</taxon>
        <taxon>Fungi</taxon>
        <taxon>Dikarya</taxon>
        <taxon>Ascomycota</taxon>
        <taxon>Pezizomycotina</taxon>
        <taxon>Leotiomycetes</taxon>
        <taxon>Helotiales</taxon>
        <taxon>Hyaloscyphaceae</taxon>
        <taxon>Hyaloscypha</taxon>
        <taxon>Hyaloscypha bicolor</taxon>
    </lineage>
</organism>
<reference evidence="2 3" key="1">
    <citation type="submission" date="2016-04" db="EMBL/GenBank/DDBJ databases">
        <title>A degradative enzymes factory behind the ericoid mycorrhizal symbiosis.</title>
        <authorList>
            <consortium name="DOE Joint Genome Institute"/>
            <person name="Martino E."/>
            <person name="Morin E."/>
            <person name="Grelet G."/>
            <person name="Kuo A."/>
            <person name="Kohler A."/>
            <person name="Daghino S."/>
            <person name="Barry K."/>
            <person name="Choi C."/>
            <person name="Cichocki N."/>
            <person name="Clum A."/>
            <person name="Copeland A."/>
            <person name="Hainaut M."/>
            <person name="Haridas S."/>
            <person name="Labutti K."/>
            <person name="Lindquist E."/>
            <person name="Lipzen A."/>
            <person name="Khouja H.-R."/>
            <person name="Murat C."/>
            <person name="Ohm R."/>
            <person name="Olson A."/>
            <person name="Spatafora J."/>
            <person name="Veneault-Fourrey C."/>
            <person name="Henrissat B."/>
            <person name="Grigoriev I."/>
            <person name="Martin F."/>
            <person name="Perotto S."/>
        </authorList>
    </citation>
    <scope>NUCLEOTIDE SEQUENCE [LARGE SCALE GENOMIC DNA]</scope>
    <source>
        <strain evidence="2 3">E</strain>
    </source>
</reference>
<dbReference type="GeneID" id="36580121"/>
<evidence type="ECO:0000313" key="3">
    <source>
        <dbReference type="Proteomes" id="UP000235371"/>
    </source>
</evidence>
<feature type="compositionally biased region" description="Low complexity" evidence="1">
    <location>
        <begin position="57"/>
        <end position="70"/>
    </location>
</feature>
<dbReference type="RefSeq" id="XP_024739374.1">
    <property type="nucleotide sequence ID" value="XM_024872039.1"/>
</dbReference>
<dbReference type="AlphaFoldDB" id="A0A2J6THH4"/>
<evidence type="ECO:0000256" key="1">
    <source>
        <dbReference type="SAM" id="MobiDB-lite"/>
    </source>
</evidence>
<dbReference type="EMBL" id="KZ613783">
    <property type="protein sequence ID" value="PMD62470.1"/>
    <property type="molecule type" value="Genomic_DNA"/>
</dbReference>
<dbReference type="InParanoid" id="A0A2J6THH4"/>